<name>A0ABP8NPF9_9BACT</name>
<dbReference type="EMBL" id="BAABFA010000024">
    <property type="protein sequence ID" value="GAA4469605.1"/>
    <property type="molecule type" value="Genomic_DNA"/>
</dbReference>
<gene>
    <name evidence="1" type="ORF">GCM10023093_29350</name>
</gene>
<proteinExistence type="predicted"/>
<evidence type="ECO:0000313" key="1">
    <source>
        <dbReference type="EMBL" id="GAA4469605.1"/>
    </source>
</evidence>
<evidence type="ECO:0000313" key="2">
    <source>
        <dbReference type="Proteomes" id="UP001500067"/>
    </source>
</evidence>
<organism evidence="1 2">
    <name type="scientific">Nemorincola caseinilytica</name>
    <dbReference type="NCBI Taxonomy" id="2054315"/>
    <lineage>
        <taxon>Bacteria</taxon>
        <taxon>Pseudomonadati</taxon>
        <taxon>Bacteroidota</taxon>
        <taxon>Chitinophagia</taxon>
        <taxon>Chitinophagales</taxon>
        <taxon>Chitinophagaceae</taxon>
        <taxon>Nemorincola</taxon>
    </lineage>
</organism>
<accession>A0ABP8NPF9</accession>
<sequence length="206" mass="22531">MNTLTMTELIPEQISGKKVDLSHTAELATQEEAAACFARARMRMLDPGTWHELSGALSAEFILVPQTGTPPHQWAQTHDHIKIDIPGPGPSSGKGYDWVLIELIKDETDAIAPSERVGMRLSPCSDPTGKDTDTAHFFTGQASSTFVITRNGNKVVAQYHGRNEMPNIKTTRTVDNIRNAIVASGALASLSEMQWMSLIKGFLKNE</sequence>
<keyword evidence="2" id="KW-1185">Reference proteome</keyword>
<reference evidence="2" key="1">
    <citation type="journal article" date="2019" name="Int. J. Syst. Evol. Microbiol.">
        <title>The Global Catalogue of Microorganisms (GCM) 10K type strain sequencing project: providing services to taxonomists for standard genome sequencing and annotation.</title>
        <authorList>
            <consortium name="The Broad Institute Genomics Platform"/>
            <consortium name="The Broad Institute Genome Sequencing Center for Infectious Disease"/>
            <person name="Wu L."/>
            <person name="Ma J."/>
        </authorList>
    </citation>
    <scope>NUCLEOTIDE SEQUENCE [LARGE SCALE GENOMIC DNA]</scope>
    <source>
        <strain evidence="2">JCM 32105</strain>
    </source>
</reference>
<dbReference type="Proteomes" id="UP001500067">
    <property type="component" value="Unassembled WGS sequence"/>
</dbReference>
<protein>
    <submittedName>
        <fullName evidence="1">Uncharacterized protein</fullName>
    </submittedName>
</protein>
<comment type="caution">
    <text evidence="1">The sequence shown here is derived from an EMBL/GenBank/DDBJ whole genome shotgun (WGS) entry which is preliminary data.</text>
</comment>